<organism evidence="3 4">
    <name type="scientific">Ephemerocybe angulata</name>
    <dbReference type="NCBI Taxonomy" id="980116"/>
    <lineage>
        <taxon>Eukaryota</taxon>
        <taxon>Fungi</taxon>
        <taxon>Dikarya</taxon>
        <taxon>Basidiomycota</taxon>
        <taxon>Agaricomycotina</taxon>
        <taxon>Agaricomycetes</taxon>
        <taxon>Agaricomycetidae</taxon>
        <taxon>Agaricales</taxon>
        <taxon>Agaricineae</taxon>
        <taxon>Psathyrellaceae</taxon>
        <taxon>Ephemerocybe</taxon>
    </lineage>
</organism>
<dbReference type="Proteomes" id="UP000521943">
    <property type="component" value="Unassembled WGS sequence"/>
</dbReference>
<keyword evidence="4" id="KW-1185">Reference proteome</keyword>
<reference evidence="3 4" key="1">
    <citation type="submission" date="2020-07" db="EMBL/GenBank/DDBJ databases">
        <title>Comparative genomics of pyrophilous fungi reveals a link between fire events and developmental genes.</title>
        <authorList>
            <consortium name="DOE Joint Genome Institute"/>
            <person name="Steindorff A.S."/>
            <person name="Carver A."/>
            <person name="Calhoun S."/>
            <person name="Stillman K."/>
            <person name="Liu H."/>
            <person name="Lipzen A."/>
            <person name="Pangilinan J."/>
            <person name="Labutti K."/>
            <person name="Bruns T.D."/>
            <person name="Grigoriev I.V."/>
        </authorList>
    </citation>
    <scope>NUCLEOTIDE SEQUENCE [LARGE SCALE GENOMIC DNA]</scope>
    <source>
        <strain evidence="3 4">CBS 144469</strain>
    </source>
</reference>
<evidence type="ECO:0000313" key="4">
    <source>
        <dbReference type="Proteomes" id="UP000521943"/>
    </source>
</evidence>
<comment type="caution">
    <text evidence="3">The sequence shown here is derived from an EMBL/GenBank/DDBJ whole genome shotgun (WGS) entry which is preliminary data.</text>
</comment>
<dbReference type="AlphaFoldDB" id="A0A8H6IBL3"/>
<dbReference type="OrthoDB" id="2355984at2759"/>
<dbReference type="InterPro" id="IPR000571">
    <property type="entry name" value="Znf_CCCH"/>
</dbReference>
<dbReference type="EMBL" id="JACGCI010000010">
    <property type="protein sequence ID" value="KAF6761392.1"/>
    <property type="molecule type" value="Genomic_DNA"/>
</dbReference>
<evidence type="ECO:0000256" key="1">
    <source>
        <dbReference type="PROSITE-ProRule" id="PRU00723"/>
    </source>
</evidence>
<evidence type="ECO:0000259" key="2">
    <source>
        <dbReference type="PROSITE" id="PS50103"/>
    </source>
</evidence>
<keyword evidence="1" id="KW-0862">Zinc</keyword>
<sequence>PKRKLKPSDMPWYHKEETAKLLRPSCAETARLIQLYAKDLKAVKRWITTSQTAPTGFPESEWDSIIQGRPVNLENAYGTHYDSSAPRKNIGSITDGKIELKTTGESRKVKTHGDWTIAWGKASRAIAFAFEHRREELDRYGEFMQGEFGARNPRFHERVIRFDQAIRNEVGGGTRLLLTDFDQFQRHRTAILSVDGIFAFPDEKPGGTTRAKINETCNRFNTNIGCPNGRSCKYKHICKKCGEGGHGATACGGGK</sequence>
<accession>A0A8H6IBL3</accession>
<feature type="non-terminal residue" evidence="3">
    <location>
        <position position="1"/>
    </location>
</feature>
<gene>
    <name evidence="3" type="ORF">DFP72DRAFT_804433</name>
</gene>
<keyword evidence="1" id="KW-0479">Metal-binding</keyword>
<protein>
    <recommendedName>
        <fullName evidence="2">C3H1-type domain-containing protein</fullName>
    </recommendedName>
</protein>
<name>A0A8H6IBL3_9AGAR</name>
<feature type="zinc finger region" description="C3H1-type" evidence="1">
    <location>
        <begin position="211"/>
        <end position="239"/>
    </location>
</feature>
<dbReference type="PROSITE" id="PS50103">
    <property type="entry name" value="ZF_C3H1"/>
    <property type="match status" value="1"/>
</dbReference>
<proteinExistence type="predicted"/>
<dbReference type="GO" id="GO:0008270">
    <property type="term" value="F:zinc ion binding"/>
    <property type="evidence" value="ECO:0007669"/>
    <property type="project" value="UniProtKB-KW"/>
</dbReference>
<keyword evidence="1" id="KW-0863">Zinc-finger</keyword>
<evidence type="ECO:0000313" key="3">
    <source>
        <dbReference type="EMBL" id="KAF6761392.1"/>
    </source>
</evidence>
<feature type="domain" description="C3H1-type" evidence="2">
    <location>
        <begin position="211"/>
        <end position="239"/>
    </location>
</feature>